<accession>A0A914EC20</accession>
<dbReference type="WBParaSite" id="ACRNAN_scaffold6765.g12014.t1">
    <property type="protein sequence ID" value="ACRNAN_scaffold6765.g12014.t1"/>
    <property type="gene ID" value="ACRNAN_scaffold6765.g12014"/>
</dbReference>
<proteinExistence type="predicted"/>
<evidence type="ECO:0000313" key="1">
    <source>
        <dbReference type="Proteomes" id="UP000887540"/>
    </source>
</evidence>
<dbReference type="SUPFAM" id="SSF52540">
    <property type="entry name" value="P-loop containing nucleoside triphosphate hydrolases"/>
    <property type="match status" value="1"/>
</dbReference>
<dbReference type="PANTHER" id="PTHR33844:SF1">
    <property type="entry name" value="SULFOTRANSFERASE DOMAIN-CONTAINING PROTEIN"/>
    <property type="match status" value="1"/>
</dbReference>
<dbReference type="Gene3D" id="3.40.50.300">
    <property type="entry name" value="P-loop containing nucleotide triphosphate hydrolases"/>
    <property type="match status" value="1"/>
</dbReference>
<protein>
    <submittedName>
        <fullName evidence="2">Uncharacterized protein</fullName>
    </submittedName>
</protein>
<dbReference type="PANTHER" id="PTHR33844">
    <property type="entry name" value="SULFOTRANSFER_1 DOMAIN-CONTAINING PROTEIN"/>
    <property type="match status" value="1"/>
</dbReference>
<evidence type="ECO:0000313" key="2">
    <source>
        <dbReference type="WBParaSite" id="ACRNAN_scaffold6765.g12014.t1"/>
    </source>
</evidence>
<name>A0A914EC20_9BILA</name>
<sequence length="396" mass="46339">VYRFLVSSSQITHGKVRISRIIFRHKREDEEIARPEDFITIHESDESSDVLKDEHWFLYVLDKDYAYFVLLPKEISHYNIINYPFMFTPVFEQAIKVAEMPLDDFIEWSKEIENKKKTPNTVLFTNTARCASTLFGSMLQHEEKSVVFAEPHVLAQLSGGQSEGLWRDEELEKLVPASIRAIRKNIPSDQICIIKTTSSEIKLVPYTKLMHDVKYIFMFRRNAVDSVEKSTYRSLGNYAHKMVSVYLTLYKFSPSWYNWIFGVMSFSEGWLFRMLDPKDIKEWAFIVWIAPYLSYRKFENQFCYPIVWHHELIKNTEMVLKGVFKSISEPGHGELNEDCILKALERLKVDSQGGTFLSQEVLKSVPITPYTDEAKKRLKKFVEKIAVPTNITGFDF</sequence>
<dbReference type="AlphaFoldDB" id="A0A914EC20"/>
<dbReference type="InterPro" id="IPR027417">
    <property type="entry name" value="P-loop_NTPase"/>
</dbReference>
<reference evidence="2" key="1">
    <citation type="submission" date="2022-11" db="UniProtKB">
        <authorList>
            <consortium name="WormBaseParasite"/>
        </authorList>
    </citation>
    <scope>IDENTIFICATION</scope>
</reference>
<dbReference type="Proteomes" id="UP000887540">
    <property type="component" value="Unplaced"/>
</dbReference>
<keyword evidence="1" id="KW-1185">Reference proteome</keyword>
<organism evidence="1 2">
    <name type="scientific">Acrobeloides nanus</name>
    <dbReference type="NCBI Taxonomy" id="290746"/>
    <lineage>
        <taxon>Eukaryota</taxon>
        <taxon>Metazoa</taxon>
        <taxon>Ecdysozoa</taxon>
        <taxon>Nematoda</taxon>
        <taxon>Chromadorea</taxon>
        <taxon>Rhabditida</taxon>
        <taxon>Tylenchina</taxon>
        <taxon>Cephalobomorpha</taxon>
        <taxon>Cephaloboidea</taxon>
        <taxon>Cephalobidae</taxon>
        <taxon>Acrobeloides</taxon>
    </lineage>
</organism>